<protein>
    <submittedName>
        <fullName evidence="1">Uncharacterized protein</fullName>
    </submittedName>
</protein>
<reference evidence="1 3" key="1">
    <citation type="submission" date="2016-01" db="EMBL/GenBank/DDBJ databases">
        <title>Biosynthesis of antibiotic leucinostatins and their inhibition on Phytophthora in bio-control Purpureocillium lilacinum.</title>
        <authorList>
            <person name="Wang G."/>
            <person name="Liu Z."/>
            <person name="Lin R."/>
            <person name="Li E."/>
            <person name="Mao Z."/>
            <person name="Ling J."/>
            <person name="Yin W."/>
            <person name="Xie B."/>
        </authorList>
    </citation>
    <scope>NUCLEOTIDE SEQUENCE [LARGE SCALE GENOMIC DNA]</scope>
    <source>
        <strain evidence="1">PLBJ-1</strain>
        <strain evidence="2">PLFJ-1</strain>
    </source>
</reference>
<accession>A0A179GSM9</accession>
<proteinExistence type="predicted"/>
<comment type="caution">
    <text evidence="1">The sequence shown here is derived from an EMBL/GenBank/DDBJ whole genome shotgun (WGS) entry which is preliminary data.</text>
</comment>
<dbReference type="AlphaFoldDB" id="A0A179GSM9"/>
<dbReference type="EMBL" id="LSBI01000006">
    <property type="protein sequence ID" value="OAQ88243.1"/>
    <property type="molecule type" value="Genomic_DNA"/>
</dbReference>
<evidence type="ECO:0000313" key="3">
    <source>
        <dbReference type="Proteomes" id="UP000078240"/>
    </source>
</evidence>
<name>A0A179GSM9_PURLI</name>
<evidence type="ECO:0000313" key="2">
    <source>
        <dbReference type="EMBL" id="OAQ88243.1"/>
    </source>
</evidence>
<dbReference type="Proteomes" id="UP000078240">
    <property type="component" value="Unassembled WGS sequence"/>
</dbReference>
<dbReference type="Proteomes" id="UP000078340">
    <property type="component" value="Unassembled WGS sequence"/>
</dbReference>
<dbReference type="EMBL" id="LSBH01000004">
    <property type="protein sequence ID" value="OAQ80350.1"/>
    <property type="molecule type" value="Genomic_DNA"/>
</dbReference>
<evidence type="ECO:0000313" key="1">
    <source>
        <dbReference type="EMBL" id="OAQ80350.1"/>
    </source>
</evidence>
<organism evidence="1 3">
    <name type="scientific">Purpureocillium lilacinum</name>
    <name type="common">Paecilomyces lilacinus</name>
    <dbReference type="NCBI Taxonomy" id="33203"/>
    <lineage>
        <taxon>Eukaryota</taxon>
        <taxon>Fungi</taxon>
        <taxon>Dikarya</taxon>
        <taxon>Ascomycota</taxon>
        <taxon>Pezizomycotina</taxon>
        <taxon>Sordariomycetes</taxon>
        <taxon>Hypocreomycetidae</taxon>
        <taxon>Hypocreales</taxon>
        <taxon>Ophiocordycipitaceae</taxon>
        <taxon>Purpureocillium</taxon>
    </lineage>
</organism>
<gene>
    <name evidence="1" type="ORF">VFPBJ_05935</name>
    <name evidence="2" type="ORF">VFPFJ_06708</name>
</gene>
<sequence>MQHGAAWFVCALVGIPSDQRNLILFPACVKTRLPSKPGLWYRISGAMKSIRVSRHVNSAVPLLIRLTDVVCGSITSSTSPDAKHPFVLMPSRSMLDSTNFAPSVAFIALAGWT</sequence>